<name>A0A5J4TKT1_9EUKA</name>
<evidence type="ECO:0000313" key="1">
    <source>
        <dbReference type="EMBL" id="KAA6358121.1"/>
    </source>
</evidence>
<protein>
    <submittedName>
        <fullName evidence="1">Uncharacterized protein</fullName>
    </submittedName>
</protein>
<comment type="caution">
    <text evidence="1">The sequence shown here is derived from an EMBL/GenBank/DDBJ whole genome shotgun (WGS) entry which is preliminary data.</text>
</comment>
<gene>
    <name evidence="1" type="ORF">EZS28_046352</name>
</gene>
<accession>A0A5J4TKT1</accession>
<reference evidence="1 2" key="1">
    <citation type="submission" date="2019-03" db="EMBL/GenBank/DDBJ databases">
        <title>Single cell metagenomics reveals metabolic interactions within the superorganism composed of flagellate Streblomastix strix and complex community of Bacteroidetes bacteria on its surface.</title>
        <authorList>
            <person name="Treitli S.C."/>
            <person name="Kolisko M."/>
            <person name="Husnik F."/>
            <person name="Keeling P."/>
            <person name="Hampl V."/>
        </authorList>
    </citation>
    <scope>NUCLEOTIDE SEQUENCE [LARGE SCALE GENOMIC DNA]</scope>
    <source>
        <strain evidence="1">ST1C</strain>
    </source>
</reference>
<proteinExistence type="predicted"/>
<dbReference type="EMBL" id="SNRW01030347">
    <property type="protein sequence ID" value="KAA6358121.1"/>
    <property type="molecule type" value="Genomic_DNA"/>
</dbReference>
<organism evidence="1 2">
    <name type="scientific">Streblomastix strix</name>
    <dbReference type="NCBI Taxonomy" id="222440"/>
    <lineage>
        <taxon>Eukaryota</taxon>
        <taxon>Metamonada</taxon>
        <taxon>Preaxostyla</taxon>
        <taxon>Oxymonadida</taxon>
        <taxon>Streblomastigidae</taxon>
        <taxon>Streblomastix</taxon>
    </lineage>
</organism>
<dbReference type="Proteomes" id="UP000324800">
    <property type="component" value="Unassembled WGS sequence"/>
</dbReference>
<sequence>MHFEKVVQLLPIVEQEFNKYGTGVIVQHLLGTAVLEKQFEESNPFVEQIQIPQIAIDDKERNKLSVPFPATSSNDWDKKSEIDLFRQYKYHCCIEYTNRCNEIRLYKN</sequence>
<evidence type="ECO:0000313" key="2">
    <source>
        <dbReference type="Proteomes" id="UP000324800"/>
    </source>
</evidence>
<dbReference type="OrthoDB" id="405996at2759"/>
<dbReference type="AlphaFoldDB" id="A0A5J4TKT1"/>